<dbReference type="Proteomes" id="UP000663852">
    <property type="component" value="Unassembled WGS sequence"/>
</dbReference>
<name>A0A814B824_ADIRI</name>
<reference evidence="2" key="1">
    <citation type="submission" date="2021-02" db="EMBL/GenBank/DDBJ databases">
        <authorList>
            <person name="Nowell W R."/>
        </authorList>
    </citation>
    <scope>NUCLEOTIDE SEQUENCE</scope>
</reference>
<dbReference type="EMBL" id="CAJNOJ010000038">
    <property type="protein sequence ID" value="CAF0923230.1"/>
    <property type="molecule type" value="Genomic_DNA"/>
</dbReference>
<evidence type="ECO:0000256" key="1">
    <source>
        <dbReference type="ARBA" id="ARBA00024339"/>
    </source>
</evidence>
<organism evidence="2 3">
    <name type="scientific">Adineta ricciae</name>
    <name type="common">Rotifer</name>
    <dbReference type="NCBI Taxonomy" id="249248"/>
    <lineage>
        <taxon>Eukaryota</taxon>
        <taxon>Metazoa</taxon>
        <taxon>Spiralia</taxon>
        <taxon>Gnathifera</taxon>
        <taxon>Rotifera</taxon>
        <taxon>Eurotatoria</taxon>
        <taxon>Bdelloidea</taxon>
        <taxon>Adinetida</taxon>
        <taxon>Adinetidae</taxon>
        <taxon>Adineta</taxon>
    </lineage>
</organism>
<dbReference type="Pfam" id="PF03676">
    <property type="entry name" value="PHAF1"/>
    <property type="match status" value="1"/>
</dbReference>
<dbReference type="AlphaFoldDB" id="A0A814B824"/>
<dbReference type="GO" id="GO:0043001">
    <property type="term" value="P:Golgi to plasma membrane protein transport"/>
    <property type="evidence" value="ECO:0007669"/>
    <property type="project" value="TreeGrafter"/>
</dbReference>
<dbReference type="PANTHER" id="PTHR13465">
    <property type="entry name" value="UPF0183 PROTEIN"/>
    <property type="match status" value="1"/>
</dbReference>
<dbReference type="OrthoDB" id="411211at2759"/>
<gene>
    <name evidence="2" type="ORF">EDS130_LOCUS10884</name>
</gene>
<dbReference type="InterPro" id="IPR039156">
    <property type="entry name" value="PHAF1/BROMI"/>
</dbReference>
<sequence length="413" mass="47414">MLEVEITQQRSIHTTKWEIVLGMSLHQVIKLLKQNDDQIKSVTLVYNDKDPLSADYTLNLSNDSILLHFDSVTQRLKLIELYDLKKVKLKYFGNCFNSPQIVPTIENINEIFGPTRPGDYNRESQSFLMHFPGLTFFFNQIGPQVETKSMHGLHSLQFPPGQSPVVSKIYIYYGNVPLEFSVPPLPVNCFNRSVFLDRLSNLIENQKTIGLTCRLMVEGMQSHAPKTYDPDDHIDYLDATVHFDDTCQDVLSVIGSPNSVYYKTDDKIKIHSPSPTNSGNQRSQDKSDFYYNYVNFGMDILFDGQSHTVKKFILHTNFPCHYLFDSYFPCNFELTVRNHVTGKEIVVTPSTRWPAIQEIFENRNPPAILHRSSSTNTTNPFGPTFCHLVNDDMIFEVMSNGYIASISFFNERD</sequence>
<comment type="similarity">
    <text evidence="1">Belongs to the PHAF1 family.</text>
</comment>
<evidence type="ECO:0000313" key="3">
    <source>
        <dbReference type="Proteomes" id="UP000663852"/>
    </source>
</evidence>
<comment type="caution">
    <text evidence="2">The sequence shown here is derived from an EMBL/GenBank/DDBJ whole genome shotgun (WGS) entry which is preliminary data.</text>
</comment>
<dbReference type="PANTHER" id="PTHR13465:SF2">
    <property type="entry name" value="PHAGOSOME ASSEMBLY FACTOR 1"/>
    <property type="match status" value="1"/>
</dbReference>
<protein>
    <submittedName>
        <fullName evidence="2">Uncharacterized protein</fullName>
    </submittedName>
</protein>
<accession>A0A814B824</accession>
<dbReference type="GO" id="GO:0005802">
    <property type="term" value="C:trans-Golgi network"/>
    <property type="evidence" value="ECO:0007669"/>
    <property type="project" value="TreeGrafter"/>
</dbReference>
<dbReference type="InterPro" id="IPR005373">
    <property type="entry name" value="PHAF1"/>
</dbReference>
<evidence type="ECO:0000313" key="2">
    <source>
        <dbReference type="EMBL" id="CAF0923230.1"/>
    </source>
</evidence>
<proteinExistence type="inferred from homology"/>